<dbReference type="InterPro" id="IPR014710">
    <property type="entry name" value="RmlC-like_jellyroll"/>
</dbReference>
<evidence type="ECO:0000256" key="3">
    <source>
        <dbReference type="ARBA" id="ARBA00023163"/>
    </source>
</evidence>
<evidence type="ECO:0000313" key="5">
    <source>
        <dbReference type="EMBL" id="HIU30379.1"/>
    </source>
</evidence>
<dbReference type="EMBL" id="DVMM01000194">
    <property type="protein sequence ID" value="HIU30379.1"/>
    <property type="molecule type" value="Genomic_DNA"/>
</dbReference>
<evidence type="ECO:0000256" key="2">
    <source>
        <dbReference type="ARBA" id="ARBA00023125"/>
    </source>
</evidence>
<protein>
    <submittedName>
        <fullName evidence="5">Helix-turn-helix transcriptional regulator</fullName>
    </submittedName>
</protein>
<dbReference type="AlphaFoldDB" id="A0A9D1I8X3"/>
<dbReference type="PROSITE" id="PS01124">
    <property type="entry name" value="HTH_ARAC_FAMILY_2"/>
    <property type="match status" value="1"/>
</dbReference>
<dbReference type="InterPro" id="IPR020449">
    <property type="entry name" value="Tscrpt_reg_AraC-type_HTH"/>
</dbReference>
<reference evidence="5" key="2">
    <citation type="journal article" date="2021" name="PeerJ">
        <title>Extensive microbial diversity within the chicken gut microbiome revealed by metagenomics and culture.</title>
        <authorList>
            <person name="Gilroy R."/>
            <person name="Ravi A."/>
            <person name="Getino M."/>
            <person name="Pursley I."/>
            <person name="Horton D.L."/>
            <person name="Alikhan N.F."/>
            <person name="Baker D."/>
            <person name="Gharbi K."/>
            <person name="Hall N."/>
            <person name="Watson M."/>
            <person name="Adriaenssens E.M."/>
            <person name="Foster-Nyarko E."/>
            <person name="Jarju S."/>
            <person name="Secka A."/>
            <person name="Antonio M."/>
            <person name="Oren A."/>
            <person name="Chaudhuri R.R."/>
            <person name="La Ragione R."/>
            <person name="Hildebrand F."/>
            <person name="Pallen M.J."/>
        </authorList>
    </citation>
    <scope>NUCLEOTIDE SEQUENCE</scope>
    <source>
        <strain evidence="5">CHK195-4489</strain>
    </source>
</reference>
<keyword evidence="1" id="KW-0805">Transcription regulation</keyword>
<keyword evidence="3" id="KW-0804">Transcription</keyword>
<evidence type="ECO:0000259" key="4">
    <source>
        <dbReference type="PROSITE" id="PS01124"/>
    </source>
</evidence>
<organism evidence="5 6">
    <name type="scientific">Candidatus Egerieisoma faecipullorum</name>
    <dbReference type="NCBI Taxonomy" id="2840963"/>
    <lineage>
        <taxon>Bacteria</taxon>
        <taxon>Bacillati</taxon>
        <taxon>Bacillota</taxon>
        <taxon>Clostridia</taxon>
        <taxon>Eubacteriales</taxon>
        <taxon>Clostridiaceae</taxon>
        <taxon>Clostridiaceae incertae sedis</taxon>
        <taxon>Candidatus Egerieisoma</taxon>
    </lineage>
</organism>
<evidence type="ECO:0000313" key="6">
    <source>
        <dbReference type="Proteomes" id="UP000824089"/>
    </source>
</evidence>
<keyword evidence="2" id="KW-0238">DNA-binding</keyword>
<dbReference type="PANTHER" id="PTHR43280:SF2">
    <property type="entry name" value="HTH-TYPE TRANSCRIPTIONAL REGULATOR EXSA"/>
    <property type="match status" value="1"/>
</dbReference>
<dbReference type="InterPro" id="IPR037923">
    <property type="entry name" value="HTH-like"/>
</dbReference>
<feature type="domain" description="HTH araC/xylS-type" evidence="4">
    <location>
        <begin position="167"/>
        <end position="265"/>
    </location>
</feature>
<dbReference type="Gene3D" id="2.60.120.10">
    <property type="entry name" value="Jelly Rolls"/>
    <property type="match status" value="1"/>
</dbReference>
<dbReference type="Gene3D" id="1.10.10.60">
    <property type="entry name" value="Homeodomain-like"/>
    <property type="match status" value="2"/>
</dbReference>
<dbReference type="Proteomes" id="UP000824089">
    <property type="component" value="Unassembled WGS sequence"/>
</dbReference>
<dbReference type="InterPro" id="IPR009057">
    <property type="entry name" value="Homeodomain-like_sf"/>
</dbReference>
<comment type="caution">
    <text evidence="5">The sequence shown here is derived from an EMBL/GenBank/DDBJ whole genome shotgun (WGS) entry which is preliminary data.</text>
</comment>
<reference evidence="5" key="1">
    <citation type="submission" date="2020-10" db="EMBL/GenBank/DDBJ databases">
        <authorList>
            <person name="Gilroy R."/>
        </authorList>
    </citation>
    <scope>NUCLEOTIDE SEQUENCE</scope>
    <source>
        <strain evidence="5">CHK195-4489</strain>
    </source>
</reference>
<dbReference type="PRINTS" id="PR00032">
    <property type="entry name" value="HTHARAC"/>
</dbReference>
<evidence type="ECO:0000256" key="1">
    <source>
        <dbReference type="ARBA" id="ARBA00023015"/>
    </source>
</evidence>
<dbReference type="GO" id="GO:0003700">
    <property type="term" value="F:DNA-binding transcription factor activity"/>
    <property type="evidence" value="ECO:0007669"/>
    <property type="project" value="InterPro"/>
</dbReference>
<dbReference type="Pfam" id="PF07883">
    <property type="entry name" value="Cupin_2"/>
    <property type="match status" value="1"/>
</dbReference>
<dbReference type="InterPro" id="IPR018060">
    <property type="entry name" value="HTH_AraC"/>
</dbReference>
<sequence length="272" mass="31147">MLQTPFYEHRTELLDGFSTDQLQYPPHLHLSPELVYVERGKLNAQINLKEYCIHAGEFAVIFPNTIHAYHSLSPAESTKIDLLICGHGSECGFPERLISAAVRSPVFALPSLHPDVAYMFHSLLKELHNASDMQLIKAYFRILWTRLLPELEITAVPGGLTETNLVADLIIYISEHFYDPLSLAFLSKEFGVCKFYLSRIFNQVLHIGFHEYVNRLRVDHAKRLLSDSKNGILEIAMLCGFQSQQTFNRVFKGFCGMSPREYRKDLLNESIK</sequence>
<dbReference type="SUPFAM" id="SSF51215">
    <property type="entry name" value="Regulatory protein AraC"/>
    <property type="match status" value="1"/>
</dbReference>
<dbReference type="SMART" id="SM00342">
    <property type="entry name" value="HTH_ARAC"/>
    <property type="match status" value="1"/>
</dbReference>
<dbReference type="Pfam" id="PF12833">
    <property type="entry name" value="HTH_18"/>
    <property type="match status" value="1"/>
</dbReference>
<dbReference type="InterPro" id="IPR013096">
    <property type="entry name" value="Cupin_2"/>
</dbReference>
<dbReference type="PANTHER" id="PTHR43280">
    <property type="entry name" value="ARAC-FAMILY TRANSCRIPTIONAL REGULATOR"/>
    <property type="match status" value="1"/>
</dbReference>
<name>A0A9D1I8X3_9CLOT</name>
<dbReference type="SUPFAM" id="SSF46689">
    <property type="entry name" value="Homeodomain-like"/>
    <property type="match status" value="2"/>
</dbReference>
<dbReference type="GO" id="GO:0043565">
    <property type="term" value="F:sequence-specific DNA binding"/>
    <property type="evidence" value="ECO:0007669"/>
    <property type="project" value="InterPro"/>
</dbReference>
<gene>
    <name evidence="5" type="ORF">IAD50_08815</name>
</gene>
<accession>A0A9D1I8X3</accession>
<proteinExistence type="predicted"/>